<dbReference type="InterPro" id="IPR010562">
    <property type="entry name" value="Haemolymph_juvenile_hormone-bd"/>
</dbReference>
<dbReference type="Pfam" id="PF06585">
    <property type="entry name" value="JHBP"/>
    <property type="match status" value="2"/>
</dbReference>
<dbReference type="Proteomes" id="UP001148838">
    <property type="component" value="Unassembled WGS sequence"/>
</dbReference>
<evidence type="ECO:0000313" key="3">
    <source>
        <dbReference type="Proteomes" id="UP001148838"/>
    </source>
</evidence>
<dbReference type="EMBL" id="JAJSOF020000005">
    <property type="protein sequence ID" value="KAJ4447897.1"/>
    <property type="molecule type" value="Genomic_DNA"/>
</dbReference>
<keyword evidence="3" id="KW-1185">Reference proteome</keyword>
<comment type="caution">
    <text evidence="2">The sequence shown here is derived from an EMBL/GenBank/DDBJ whole genome shotgun (WGS) entry which is preliminary data.</text>
</comment>
<dbReference type="PANTHER" id="PTHR11008:SF14">
    <property type="entry name" value="CIRCADIAN CLOCK-CONTROLLED PROTEIN-LIKE PROTEIN"/>
    <property type="match status" value="1"/>
</dbReference>
<reference evidence="2 3" key="1">
    <citation type="journal article" date="2022" name="Allergy">
        <title>Genome assembly and annotation of Periplaneta americana reveal a comprehensive cockroach allergen profile.</title>
        <authorList>
            <person name="Wang L."/>
            <person name="Xiong Q."/>
            <person name="Saelim N."/>
            <person name="Wang L."/>
            <person name="Nong W."/>
            <person name="Wan A.T."/>
            <person name="Shi M."/>
            <person name="Liu X."/>
            <person name="Cao Q."/>
            <person name="Hui J.H.L."/>
            <person name="Sookrung N."/>
            <person name="Leung T.F."/>
            <person name="Tungtrongchitr A."/>
            <person name="Tsui S.K.W."/>
        </authorList>
    </citation>
    <scope>NUCLEOTIDE SEQUENCE [LARGE SCALE GENOMIC DNA]</scope>
    <source>
        <strain evidence="2">PWHHKU_190912</strain>
    </source>
</reference>
<dbReference type="InterPro" id="IPR038606">
    <property type="entry name" value="To_sf"/>
</dbReference>
<protein>
    <submittedName>
        <fullName evidence="2">Uncharacterized protein</fullName>
    </submittedName>
</protein>
<proteinExistence type="predicted"/>
<feature type="chain" id="PRO_5045160624" evidence="1">
    <location>
        <begin position="20"/>
        <end position="391"/>
    </location>
</feature>
<accession>A0ABQ8TMY2</accession>
<dbReference type="SMART" id="SM00700">
    <property type="entry name" value="JHBP"/>
    <property type="match status" value="1"/>
</dbReference>
<gene>
    <name evidence="2" type="ORF">ANN_09906</name>
</gene>
<evidence type="ECO:0000256" key="1">
    <source>
        <dbReference type="SAM" id="SignalP"/>
    </source>
</evidence>
<organism evidence="2 3">
    <name type="scientific">Periplaneta americana</name>
    <name type="common">American cockroach</name>
    <name type="synonym">Blatta americana</name>
    <dbReference type="NCBI Taxonomy" id="6978"/>
    <lineage>
        <taxon>Eukaryota</taxon>
        <taxon>Metazoa</taxon>
        <taxon>Ecdysozoa</taxon>
        <taxon>Arthropoda</taxon>
        <taxon>Hexapoda</taxon>
        <taxon>Insecta</taxon>
        <taxon>Pterygota</taxon>
        <taxon>Neoptera</taxon>
        <taxon>Polyneoptera</taxon>
        <taxon>Dictyoptera</taxon>
        <taxon>Blattodea</taxon>
        <taxon>Blattoidea</taxon>
        <taxon>Blattidae</taxon>
        <taxon>Blattinae</taxon>
        <taxon>Periplaneta</taxon>
    </lineage>
</organism>
<keyword evidence="1" id="KW-0732">Signal</keyword>
<dbReference type="Gene3D" id="3.15.10.30">
    <property type="entry name" value="Haemolymph juvenile hormone binding protein"/>
    <property type="match status" value="2"/>
</dbReference>
<sequence length="391" mass="44074">MTILLIICVLADFIKICKRNDPELNACITESVIQLKPALKSGVEGFLPSLEPLFMKEVLITENGGFRIVGNDVKTYGCSNFRIFNMKANMDTLLIEFDLELPHLYSVGTYDVNGRILLIPIKGNGPFTGNWNKVYATPVGDVRDLLERIIEAIESIPEDMLQRAWQEIVHRLDIVTVTAGSHVEVVVSKEGAPLQWSLDVRSALPGRWIGRDGLLNRTPHSPDIRSLDLSSFFFWCNMKDKVYTRDLRDLCFRIVKAIGTISLSMFERTWTEIEYRLDIHSASKAAHMEVSECTAHVALQGKLEDKNGYKFITFETLKIDVTVGDGSIDLQNLFGGEKVIGDAINSAVNSNFKHILRELRHPIEKALEEALIEISNDCVRDYTFDQLLPVS</sequence>
<feature type="signal peptide" evidence="1">
    <location>
        <begin position="1"/>
        <end position="19"/>
    </location>
</feature>
<evidence type="ECO:0000313" key="2">
    <source>
        <dbReference type="EMBL" id="KAJ4447897.1"/>
    </source>
</evidence>
<dbReference type="PANTHER" id="PTHR11008">
    <property type="entry name" value="PROTEIN TAKEOUT-LIKE PROTEIN"/>
    <property type="match status" value="1"/>
</dbReference>
<name>A0ABQ8TMY2_PERAM</name>